<dbReference type="InterPro" id="IPR024434">
    <property type="entry name" value="TSCPD_dom"/>
</dbReference>
<dbReference type="GO" id="GO:0004748">
    <property type="term" value="F:ribonucleoside-diphosphate reductase activity, thioredoxin disulfide as acceptor"/>
    <property type="evidence" value="ECO:0007669"/>
    <property type="project" value="UniProtKB-EC"/>
</dbReference>
<evidence type="ECO:0000256" key="2">
    <source>
        <dbReference type="ARBA" id="ARBA00012274"/>
    </source>
</evidence>
<keyword evidence="3" id="KW-0237">DNA synthesis</keyword>
<keyword evidence="4" id="KW-0547">Nucleotide-binding</keyword>
<organism evidence="7">
    <name type="scientific">viral metagenome</name>
    <dbReference type="NCBI Taxonomy" id="1070528"/>
    <lineage>
        <taxon>unclassified sequences</taxon>
        <taxon>metagenomes</taxon>
        <taxon>organismal metagenomes</taxon>
    </lineage>
</organism>
<evidence type="ECO:0000313" key="8">
    <source>
        <dbReference type="EMBL" id="QJH94760.1"/>
    </source>
</evidence>
<protein>
    <recommendedName>
        <fullName evidence="2">ribonucleoside-diphosphate reductase</fullName>
        <ecNumber evidence="2">1.17.4.1</ecNumber>
    </recommendedName>
</protein>
<evidence type="ECO:0000256" key="1">
    <source>
        <dbReference type="ARBA" id="ARBA00007405"/>
    </source>
</evidence>
<comment type="similarity">
    <text evidence="1">Belongs to the ribonucleoside diphosphate reductase class-2 family.</text>
</comment>
<evidence type="ECO:0000313" key="7">
    <source>
        <dbReference type="EMBL" id="QJA48242.1"/>
    </source>
</evidence>
<dbReference type="EC" id="1.17.4.1" evidence="2"/>
<proteinExistence type="inferred from homology"/>
<comment type="catalytic activity">
    <reaction evidence="5">
        <text>a 2'-deoxyribonucleoside 5'-diphosphate + [thioredoxin]-disulfide + H2O = a ribonucleoside 5'-diphosphate + [thioredoxin]-dithiol</text>
        <dbReference type="Rhea" id="RHEA:23252"/>
        <dbReference type="Rhea" id="RHEA-COMP:10698"/>
        <dbReference type="Rhea" id="RHEA-COMP:10700"/>
        <dbReference type="ChEBI" id="CHEBI:15377"/>
        <dbReference type="ChEBI" id="CHEBI:29950"/>
        <dbReference type="ChEBI" id="CHEBI:50058"/>
        <dbReference type="ChEBI" id="CHEBI:57930"/>
        <dbReference type="ChEBI" id="CHEBI:73316"/>
        <dbReference type="EC" id="1.17.4.1"/>
    </reaction>
</comment>
<feature type="domain" description="TSCPD" evidence="6">
    <location>
        <begin position="10"/>
        <end position="113"/>
    </location>
</feature>
<name>A0A6H1ZL91_9ZZZZ</name>
<gene>
    <name evidence="7" type="ORF">TM448A00880_0019</name>
    <name evidence="8" type="ORF">TM448B00301_0002</name>
</gene>
<evidence type="ECO:0000256" key="5">
    <source>
        <dbReference type="ARBA" id="ARBA00047754"/>
    </source>
</evidence>
<accession>A0A6H1ZL91</accession>
<evidence type="ECO:0000259" key="6">
    <source>
        <dbReference type="Pfam" id="PF12637"/>
    </source>
</evidence>
<sequence>MTEPKRRRLPDERASITHKFQVADQEGYLIVGLYPDNTPGELFVSISKEGSTISGLMDAVALATSLLLQYGVPLEQIVRKYRHTRFEPSGLTTNMKIPMASSLLDYIFHWLELKFGETDETSKV</sequence>
<dbReference type="AlphaFoldDB" id="A0A6H1ZL91"/>
<dbReference type="EMBL" id="MT144606">
    <property type="protein sequence ID" value="QJH94760.1"/>
    <property type="molecule type" value="Genomic_DNA"/>
</dbReference>
<evidence type="ECO:0000256" key="4">
    <source>
        <dbReference type="ARBA" id="ARBA00022741"/>
    </source>
</evidence>
<dbReference type="GO" id="GO:0000166">
    <property type="term" value="F:nucleotide binding"/>
    <property type="evidence" value="ECO:0007669"/>
    <property type="project" value="UniProtKB-KW"/>
</dbReference>
<dbReference type="Pfam" id="PF12637">
    <property type="entry name" value="TSCPD"/>
    <property type="match status" value="1"/>
</dbReference>
<evidence type="ECO:0000256" key="3">
    <source>
        <dbReference type="ARBA" id="ARBA00022634"/>
    </source>
</evidence>
<reference evidence="7" key="1">
    <citation type="submission" date="2020-03" db="EMBL/GenBank/DDBJ databases">
        <title>The deep terrestrial virosphere.</title>
        <authorList>
            <person name="Holmfeldt K."/>
            <person name="Nilsson E."/>
            <person name="Simone D."/>
            <person name="Lopez-Fernandez M."/>
            <person name="Wu X."/>
            <person name="de Brujin I."/>
            <person name="Lundin D."/>
            <person name="Andersson A."/>
            <person name="Bertilsson S."/>
            <person name="Dopson M."/>
        </authorList>
    </citation>
    <scope>NUCLEOTIDE SEQUENCE</scope>
    <source>
        <strain evidence="7">TM448A00880</strain>
        <strain evidence="8">TM448B00301</strain>
    </source>
</reference>
<dbReference type="GO" id="GO:0071897">
    <property type="term" value="P:DNA biosynthetic process"/>
    <property type="evidence" value="ECO:0007669"/>
    <property type="project" value="UniProtKB-KW"/>
</dbReference>
<dbReference type="EMBL" id="MT144076">
    <property type="protein sequence ID" value="QJA48242.1"/>
    <property type="molecule type" value="Genomic_DNA"/>
</dbReference>